<sequence length="170" mass="19098">MVLAYQLLFIILVIGSSFFGLKAFMTIVMLSLLFTITNVYTLPLLLLQSSVILSAGAIGLIIAIFVSLSKAKDSWDYYKSRVSLDDIKSGLIFIALVIVELYIYKRVHAYTFYMYNGALYSVLKIALILANIYFVIVVPTKITEKFKLDSGGYGCIFVGILMIIIMRYIV</sequence>
<feature type="transmembrane region" description="Helical" evidence="1">
    <location>
        <begin position="46"/>
        <end position="68"/>
    </location>
</feature>
<reference evidence="2" key="1">
    <citation type="submission" date="2013-12" db="EMBL/GenBank/DDBJ databases">
        <title>A Varibaculum cambriense genome reconstructed from a premature infant gut community with otherwise low bacterial novelty that shifts toward anaerobic metabolism during the third week of life.</title>
        <authorList>
            <person name="Brown C.T."/>
            <person name="Sharon I."/>
            <person name="Thomas B.C."/>
            <person name="Castelle C.J."/>
            <person name="Morowitz M.J."/>
            <person name="Banfield J.F."/>
        </authorList>
    </citation>
    <scope>NUCLEOTIDE SEQUENCE</scope>
</reference>
<gene>
    <name evidence="2" type="ORF">Q604_UNBC07757G0002</name>
</gene>
<accession>W1Y6C2</accession>
<feature type="transmembrane region" description="Helical" evidence="1">
    <location>
        <begin position="117"/>
        <end position="138"/>
    </location>
</feature>
<keyword evidence="1" id="KW-0472">Membrane</keyword>
<feature type="transmembrane region" description="Helical" evidence="1">
    <location>
        <begin position="150"/>
        <end position="169"/>
    </location>
</feature>
<comment type="caution">
    <text evidence="2">The sequence shown here is derived from an EMBL/GenBank/DDBJ whole genome shotgun (WGS) entry which is preliminary data.</text>
</comment>
<protein>
    <submittedName>
        <fullName evidence="2">Uncharacterized protein</fullName>
    </submittedName>
</protein>
<keyword evidence="1" id="KW-0812">Transmembrane</keyword>
<evidence type="ECO:0000313" key="2">
    <source>
        <dbReference type="EMBL" id="ETJ38098.1"/>
    </source>
</evidence>
<dbReference type="AlphaFoldDB" id="W1Y6C2"/>
<feature type="transmembrane region" description="Helical" evidence="1">
    <location>
        <begin position="7"/>
        <end position="34"/>
    </location>
</feature>
<name>W1Y6C2_9ZZZZ</name>
<dbReference type="EMBL" id="AZMM01007757">
    <property type="protein sequence ID" value="ETJ38098.1"/>
    <property type="molecule type" value="Genomic_DNA"/>
</dbReference>
<keyword evidence="1" id="KW-1133">Transmembrane helix</keyword>
<evidence type="ECO:0000256" key="1">
    <source>
        <dbReference type="SAM" id="Phobius"/>
    </source>
</evidence>
<proteinExistence type="predicted"/>
<organism evidence="2">
    <name type="scientific">human gut metagenome</name>
    <dbReference type="NCBI Taxonomy" id="408170"/>
    <lineage>
        <taxon>unclassified sequences</taxon>
        <taxon>metagenomes</taxon>
        <taxon>organismal metagenomes</taxon>
    </lineage>
</organism>
<feature type="transmembrane region" description="Helical" evidence="1">
    <location>
        <begin position="89"/>
        <end position="105"/>
    </location>
</feature>